<dbReference type="GO" id="GO:0005886">
    <property type="term" value="C:plasma membrane"/>
    <property type="evidence" value="ECO:0007669"/>
    <property type="project" value="TreeGrafter"/>
</dbReference>
<dbReference type="SUPFAM" id="SSF56519">
    <property type="entry name" value="Penicillin binding protein dimerisation domain"/>
    <property type="match status" value="1"/>
</dbReference>
<gene>
    <name evidence="4" type="primary">spoVD</name>
    <name evidence="4" type="ORF">AHOG_21695</name>
</gene>
<dbReference type="InterPro" id="IPR007887">
    <property type="entry name" value="MecA_N"/>
</dbReference>
<dbReference type="Pfam" id="PF00905">
    <property type="entry name" value="Transpeptidase"/>
    <property type="match status" value="1"/>
</dbReference>
<evidence type="ECO:0000313" key="5">
    <source>
        <dbReference type="Proteomes" id="UP000204221"/>
    </source>
</evidence>
<comment type="similarity">
    <text evidence="2">Belongs to the transpeptidase family.</text>
</comment>
<dbReference type="RefSeq" id="WP_211290472.1">
    <property type="nucleotide sequence ID" value="NZ_CP022521.1"/>
</dbReference>
<evidence type="ECO:0000313" key="4">
    <source>
        <dbReference type="EMBL" id="ASO21955.1"/>
    </source>
</evidence>
<protein>
    <submittedName>
        <fullName evidence="4">Stage V sporulation protein D</fullName>
    </submittedName>
</protein>
<dbReference type="Pfam" id="PF03717">
    <property type="entry name" value="PBP_dimer"/>
    <property type="match status" value="1"/>
</dbReference>
<dbReference type="InterPro" id="IPR005311">
    <property type="entry name" value="PBP_dimer"/>
</dbReference>
<proteinExistence type="inferred from homology"/>
<accession>A0A221W7T5</accession>
<dbReference type="Gene3D" id="3.90.1310.10">
    <property type="entry name" value="Penicillin-binding protein 2a (Domain 2)"/>
    <property type="match status" value="1"/>
</dbReference>
<keyword evidence="5" id="KW-1185">Reference proteome</keyword>
<dbReference type="GO" id="GO:0008658">
    <property type="term" value="F:penicillin binding"/>
    <property type="evidence" value="ECO:0007669"/>
    <property type="project" value="InterPro"/>
</dbReference>
<reference evidence="4 5" key="1">
    <citation type="submission" date="2017-07" db="EMBL/GenBank/DDBJ databases">
        <title>Complete genome sequence of Actinoalloteichus hoggarensis DSM 45943, type strain of Actinoalloteichus hoggarensis.</title>
        <authorList>
            <person name="Ruckert C."/>
            <person name="Nouioui I."/>
            <person name="Willmese J."/>
            <person name="van Wezel G."/>
            <person name="Klenk H.-P."/>
            <person name="Kalinowski J."/>
            <person name="Zotchev S.B."/>
        </authorList>
    </citation>
    <scope>NUCLEOTIDE SEQUENCE [LARGE SCALE GENOMIC DNA]</scope>
    <source>
        <strain evidence="4 5">DSM 45943</strain>
    </source>
</reference>
<dbReference type="AlphaFoldDB" id="A0A221W7T5"/>
<dbReference type="InterPro" id="IPR012338">
    <property type="entry name" value="Beta-lactam/transpept-like"/>
</dbReference>
<evidence type="ECO:0000256" key="3">
    <source>
        <dbReference type="ARBA" id="ARBA00023136"/>
    </source>
</evidence>
<name>A0A221W7T5_9PSEU</name>
<dbReference type="PANTHER" id="PTHR30627:SF24">
    <property type="entry name" value="PENICILLIN-BINDING PROTEIN 4B"/>
    <property type="match status" value="1"/>
</dbReference>
<dbReference type="Proteomes" id="UP000204221">
    <property type="component" value="Chromosome"/>
</dbReference>
<dbReference type="Pfam" id="PF05223">
    <property type="entry name" value="MecA_N"/>
    <property type="match status" value="1"/>
</dbReference>
<sequence length="626" mass="65512">MRIGRRTAVLFGVTVLACGGVAACSNGHAAAEDAATRFAQAWQSGDLTSLSYVESSGDEAQEWYTEITEGVAGRVHEVTVGDVTVDDAAAEARLDVSWELASGGEWQYQTTVDLRQQGEDWQIVLDPGAVHPDLVDGERLRSSHTPAERGEIVGVDGEPIVTARPVVVIGVHPANVTDAAGLARSLGDALAQDGVDTSELPDRIAAADPDDFVEVVTLREERYQEIRPLIYELPGTVFREETRQLAPTREFARALLGSAGPVTQEIMDDEPGRYRIGDVVGLSGLQRSLDDRLRGTGGVAVVIDGTERELYSSDPVPGETVTLTLDPAVQNAADRALAAEPRPSALVAVRISDGHVLAVAGGPDGGSGDVALHGWVPPGSTFKMVSAMALLDGGDVTLDQPVDCPSTIEVDGHSVKNAFPEALGEVPFRENFARSCNTAFVALAPNLGSDGLTEAAAKLGIGGDWDIGVDVSTGSVPPADGPAAQAASAFGQGQTTVNPMTMAAATAGVAAGQWKQPRLVVETDQAEATEPETREPLEPESVDALHTMMREVVTEGTATRLAEVPGEPVHGKTGTAEYGTEVPLRSHSWFVGWQGDVALASFVEDGGDAGGPATAAAERFLRDLNE</sequence>
<evidence type="ECO:0000256" key="2">
    <source>
        <dbReference type="ARBA" id="ARBA00007171"/>
    </source>
</evidence>
<dbReference type="PROSITE" id="PS51257">
    <property type="entry name" value="PROKAR_LIPOPROTEIN"/>
    <property type="match status" value="1"/>
</dbReference>
<dbReference type="GO" id="GO:0071555">
    <property type="term" value="P:cell wall organization"/>
    <property type="evidence" value="ECO:0007669"/>
    <property type="project" value="TreeGrafter"/>
</dbReference>
<comment type="subcellular location">
    <subcellularLocation>
        <location evidence="1">Membrane</location>
    </subcellularLocation>
</comment>
<dbReference type="EMBL" id="CP022521">
    <property type="protein sequence ID" value="ASO21955.1"/>
    <property type="molecule type" value="Genomic_DNA"/>
</dbReference>
<dbReference type="KEGG" id="ahg:AHOG_21695"/>
<dbReference type="Gene3D" id="3.40.710.10">
    <property type="entry name" value="DD-peptidase/beta-lactamase superfamily"/>
    <property type="match status" value="1"/>
</dbReference>
<dbReference type="GO" id="GO:0046677">
    <property type="term" value="P:response to antibiotic"/>
    <property type="evidence" value="ECO:0007669"/>
    <property type="project" value="InterPro"/>
</dbReference>
<dbReference type="GO" id="GO:0071972">
    <property type="term" value="F:peptidoglycan L,D-transpeptidase activity"/>
    <property type="evidence" value="ECO:0007669"/>
    <property type="project" value="TreeGrafter"/>
</dbReference>
<dbReference type="SUPFAM" id="SSF56601">
    <property type="entry name" value="beta-lactamase/transpeptidase-like"/>
    <property type="match status" value="1"/>
</dbReference>
<dbReference type="PANTHER" id="PTHR30627">
    <property type="entry name" value="PEPTIDOGLYCAN D,D-TRANSPEPTIDASE"/>
    <property type="match status" value="1"/>
</dbReference>
<dbReference type="InterPro" id="IPR050515">
    <property type="entry name" value="Beta-lactam/transpept"/>
</dbReference>
<dbReference type="InterPro" id="IPR036138">
    <property type="entry name" value="PBP_dimer_sf"/>
</dbReference>
<evidence type="ECO:0000256" key="1">
    <source>
        <dbReference type="ARBA" id="ARBA00004370"/>
    </source>
</evidence>
<dbReference type="InterPro" id="IPR001460">
    <property type="entry name" value="PCN-bd_Tpept"/>
</dbReference>
<organism evidence="4 5">
    <name type="scientific">Actinoalloteichus hoggarensis</name>
    <dbReference type="NCBI Taxonomy" id="1470176"/>
    <lineage>
        <taxon>Bacteria</taxon>
        <taxon>Bacillati</taxon>
        <taxon>Actinomycetota</taxon>
        <taxon>Actinomycetes</taxon>
        <taxon>Pseudonocardiales</taxon>
        <taxon>Pseudonocardiaceae</taxon>
        <taxon>Actinoalloteichus</taxon>
    </lineage>
</organism>
<keyword evidence="3" id="KW-0472">Membrane</keyword>